<accession>A0A2J6TGY6</accession>
<reference evidence="3 4" key="1">
    <citation type="submission" date="2016-04" db="EMBL/GenBank/DDBJ databases">
        <title>A degradative enzymes factory behind the ericoid mycorrhizal symbiosis.</title>
        <authorList>
            <consortium name="DOE Joint Genome Institute"/>
            <person name="Martino E."/>
            <person name="Morin E."/>
            <person name="Grelet G."/>
            <person name="Kuo A."/>
            <person name="Kohler A."/>
            <person name="Daghino S."/>
            <person name="Barry K."/>
            <person name="Choi C."/>
            <person name="Cichocki N."/>
            <person name="Clum A."/>
            <person name="Copeland A."/>
            <person name="Hainaut M."/>
            <person name="Haridas S."/>
            <person name="Labutti K."/>
            <person name="Lindquist E."/>
            <person name="Lipzen A."/>
            <person name="Khouja H.-R."/>
            <person name="Murat C."/>
            <person name="Ohm R."/>
            <person name="Olson A."/>
            <person name="Spatafora J."/>
            <person name="Veneault-Fourrey C."/>
            <person name="Henrissat B."/>
            <person name="Grigoriev I."/>
            <person name="Martin F."/>
            <person name="Perotto S."/>
        </authorList>
    </citation>
    <scope>NUCLEOTIDE SEQUENCE [LARGE SCALE GENOMIC DNA]</scope>
    <source>
        <strain evidence="3 4">E</strain>
    </source>
</reference>
<dbReference type="InParanoid" id="A0A2J6TGY6"/>
<feature type="region of interest" description="Disordered" evidence="1">
    <location>
        <begin position="1"/>
        <end position="38"/>
    </location>
</feature>
<dbReference type="OrthoDB" id="163438at2759"/>
<name>A0A2J6TGY6_9HELO</name>
<evidence type="ECO:0000256" key="1">
    <source>
        <dbReference type="SAM" id="MobiDB-lite"/>
    </source>
</evidence>
<organism evidence="3 4">
    <name type="scientific">Hyaloscypha bicolor E</name>
    <dbReference type="NCBI Taxonomy" id="1095630"/>
    <lineage>
        <taxon>Eukaryota</taxon>
        <taxon>Fungi</taxon>
        <taxon>Dikarya</taxon>
        <taxon>Ascomycota</taxon>
        <taxon>Pezizomycotina</taxon>
        <taxon>Leotiomycetes</taxon>
        <taxon>Helotiales</taxon>
        <taxon>Hyaloscyphaceae</taxon>
        <taxon>Hyaloscypha</taxon>
        <taxon>Hyaloscypha bicolor</taxon>
    </lineage>
</organism>
<gene>
    <name evidence="3" type="ORF">K444DRAFT_339152</name>
</gene>
<evidence type="ECO:0000259" key="2">
    <source>
        <dbReference type="Pfam" id="PF17100"/>
    </source>
</evidence>
<dbReference type="Pfam" id="PF17100">
    <property type="entry name" value="NACHT_N"/>
    <property type="match status" value="1"/>
</dbReference>
<evidence type="ECO:0000313" key="4">
    <source>
        <dbReference type="Proteomes" id="UP000235371"/>
    </source>
</evidence>
<dbReference type="Proteomes" id="UP000235371">
    <property type="component" value="Unassembled WGS sequence"/>
</dbReference>
<dbReference type="EMBL" id="KZ613783">
    <property type="protein sequence ID" value="PMD62295.1"/>
    <property type="molecule type" value="Genomic_DNA"/>
</dbReference>
<evidence type="ECO:0000313" key="3">
    <source>
        <dbReference type="EMBL" id="PMD62295.1"/>
    </source>
</evidence>
<protein>
    <recommendedName>
        <fullName evidence="2">NWD NACHT-NTPase N-terminal domain-containing protein</fullName>
    </recommendedName>
</protein>
<proteinExistence type="predicted"/>
<keyword evidence="4" id="KW-1185">Reference proteome</keyword>
<dbReference type="InterPro" id="IPR031359">
    <property type="entry name" value="NACHT_N"/>
</dbReference>
<dbReference type="GeneID" id="36580090"/>
<feature type="compositionally biased region" description="Polar residues" evidence="1">
    <location>
        <begin position="1"/>
        <end position="20"/>
    </location>
</feature>
<dbReference type="AlphaFoldDB" id="A0A2J6TGY6"/>
<dbReference type="RefSeq" id="XP_024739199.1">
    <property type="nucleotide sequence ID" value="XM_024872008.1"/>
</dbReference>
<feature type="compositionally biased region" description="Basic and acidic residues" evidence="1">
    <location>
        <begin position="21"/>
        <end position="30"/>
    </location>
</feature>
<sequence length="153" mass="16710">MATASFESSKRSGNSAIGSSHDTKPPESKTKPPPRVDLWKRAYDKLRADPETKALMEAYNEILQSMPTDTKAIKDPGKQMSEVVDTKLKYFKSGQWKVKIQGKEINVREKIAGIVNIILAVKDFGSTIAGLDPVHAGLPWAGVCVLLTITDLG</sequence>
<feature type="domain" description="NWD NACHT-NTPase N-terminal" evidence="2">
    <location>
        <begin position="37"/>
        <end position="149"/>
    </location>
</feature>